<dbReference type="InterPro" id="IPR018060">
    <property type="entry name" value="HTH_AraC"/>
</dbReference>
<evidence type="ECO:0000313" key="6">
    <source>
        <dbReference type="Proteomes" id="UP000095347"/>
    </source>
</evidence>
<dbReference type="AlphaFoldDB" id="A0A1E5Q4N5"/>
<evidence type="ECO:0000256" key="2">
    <source>
        <dbReference type="ARBA" id="ARBA00023125"/>
    </source>
</evidence>
<evidence type="ECO:0000259" key="4">
    <source>
        <dbReference type="PROSITE" id="PS01124"/>
    </source>
</evidence>
<dbReference type="Gene3D" id="1.10.10.60">
    <property type="entry name" value="Homeodomain-like"/>
    <property type="match status" value="1"/>
</dbReference>
<dbReference type="InterPro" id="IPR018062">
    <property type="entry name" value="HTH_AraC-typ_CS"/>
</dbReference>
<dbReference type="Pfam" id="PF12833">
    <property type="entry name" value="HTH_18"/>
    <property type="match status" value="1"/>
</dbReference>
<dbReference type="EMBL" id="MCGG01000055">
    <property type="protein sequence ID" value="OEJ65083.1"/>
    <property type="molecule type" value="Genomic_DNA"/>
</dbReference>
<dbReference type="PANTHER" id="PTHR46796:SF12">
    <property type="entry name" value="HTH-TYPE DNA-BINDING TRANSCRIPTIONAL ACTIVATOR EUTR"/>
    <property type="match status" value="1"/>
</dbReference>
<dbReference type="InterPro" id="IPR009057">
    <property type="entry name" value="Homeodomain-like_sf"/>
</dbReference>
<dbReference type="PROSITE" id="PS01124">
    <property type="entry name" value="HTH_ARAC_FAMILY_2"/>
    <property type="match status" value="1"/>
</dbReference>
<comment type="caution">
    <text evidence="5">The sequence shown here is derived from an EMBL/GenBank/DDBJ whole genome shotgun (WGS) entry which is preliminary data.</text>
</comment>
<name>A0A1E5Q4N5_9PROT</name>
<reference evidence="6" key="1">
    <citation type="submission" date="2016-07" db="EMBL/GenBank/DDBJ databases">
        <authorList>
            <person name="Florea S."/>
            <person name="Webb J.S."/>
            <person name="Jaromczyk J."/>
            <person name="Schardl C.L."/>
        </authorList>
    </citation>
    <scope>NUCLEOTIDE SEQUENCE [LARGE SCALE GENOMIC DNA]</scope>
    <source>
        <strain evidence="6">MV-1</strain>
    </source>
</reference>
<dbReference type="GO" id="GO:0043565">
    <property type="term" value="F:sequence-specific DNA binding"/>
    <property type="evidence" value="ECO:0007669"/>
    <property type="project" value="InterPro"/>
</dbReference>
<evidence type="ECO:0000313" key="5">
    <source>
        <dbReference type="EMBL" id="OEJ65083.1"/>
    </source>
</evidence>
<sequence>MRELLAALANTSGIDVVGKGHEIDASIHSVSFSNLTLTHVTYGAVTTSIEDQGGEEDVLLFIMPTGGVGVVQHQGQEFDISPDVGLMRDIRTPIGARQDQFSCFGLPLPIATLKQHARMLIGEAADWVDFQFDGRLDLSASGGRHVRDTMYYVANALDGPLQNLDNPIVLDGFKDLLLTNILTLLPNSHSELLQGQPKSGAVPYYVKRARDYIHAHAQDSITLEDLARYAGCGYRTLQVAFNDAHGMSPMAYVKTVRLSRVHKDLLCAGDGVTVRDVALKWGFVHMGRFAQTYTQQFGVTPSQTLRSRG</sequence>
<gene>
    <name evidence="5" type="ORF">BEN30_15460</name>
</gene>
<proteinExistence type="predicted"/>
<keyword evidence="6" id="KW-1185">Reference proteome</keyword>
<evidence type="ECO:0000256" key="3">
    <source>
        <dbReference type="ARBA" id="ARBA00023163"/>
    </source>
</evidence>
<feature type="domain" description="HTH araC/xylS-type" evidence="4">
    <location>
        <begin position="207"/>
        <end position="307"/>
    </location>
</feature>
<keyword evidence="1" id="KW-0805">Transcription regulation</keyword>
<keyword evidence="3" id="KW-0804">Transcription</keyword>
<dbReference type="GO" id="GO:0003700">
    <property type="term" value="F:DNA-binding transcription factor activity"/>
    <property type="evidence" value="ECO:0007669"/>
    <property type="project" value="InterPro"/>
</dbReference>
<dbReference type="Pfam" id="PF14525">
    <property type="entry name" value="AraC_binding_2"/>
    <property type="match status" value="1"/>
</dbReference>
<dbReference type="PANTHER" id="PTHR46796">
    <property type="entry name" value="HTH-TYPE TRANSCRIPTIONAL ACTIVATOR RHAS-RELATED"/>
    <property type="match status" value="1"/>
</dbReference>
<dbReference type="SMART" id="SM00342">
    <property type="entry name" value="HTH_ARAC"/>
    <property type="match status" value="1"/>
</dbReference>
<accession>A0A1E5Q4N5</accession>
<protein>
    <recommendedName>
        <fullName evidence="4">HTH araC/xylS-type domain-containing protein</fullName>
    </recommendedName>
</protein>
<evidence type="ECO:0000256" key="1">
    <source>
        <dbReference type="ARBA" id="ARBA00023015"/>
    </source>
</evidence>
<dbReference type="Proteomes" id="UP000095347">
    <property type="component" value="Unassembled WGS sequence"/>
</dbReference>
<dbReference type="PROSITE" id="PS00041">
    <property type="entry name" value="HTH_ARAC_FAMILY_1"/>
    <property type="match status" value="1"/>
</dbReference>
<dbReference type="SUPFAM" id="SSF46689">
    <property type="entry name" value="Homeodomain-like"/>
    <property type="match status" value="2"/>
</dbReference>
<dbReference type="InterPro" id="IPR050204">
    <property type="entry name" value="AraC_XylS_family_regulators"/>
</dbReference>
<dbReference type="STRING" id="28181.BEN30_15460"/>
<dbReference type="InterPro" id="IPR035418">
    <property type="entry name" value="AraC-bd_2"/>
</dbReference>
<keyword evidence="2" id="KW-0238">DNA-binding</keyword>
<organism evidence="5 6">
    <name type="scientific">Magnetovibrio blakemorei</name>
    <dbReference type="NCBI Taxonomy" id="28181"/>
    <lineage>
        <taxon>Bacteria</taxon>
        <taxon>Pseudomonadati</taxon>
        <taxon>Pseudomonadota</taxon>
        <taxon>Alphaproteobacteria</taxon>
        <taxon>Rhodospirillales</taxon>
        <taxon>Magnetovibrionaceae</taxon>
        <taxon>Magnetovibrio</taxon>
    </lineage>
</organism>